<proteinExistence type="predicted"/>
<evidence type="ECO:0000259" key="4">
    <source>
        <dbReference type="Pfam" id="PF25023"/>
    </source>
</evidence>
<dbReference type="Proteomes" id="UP000075635">
    <property type="component" value="Unassembled WGS sequence"/>
</dbReference>
<evidence type="ECO:0000259" key="3">
    <source>
        <dbReference type="Pfam" id="PF20148"/>
    </source>
</evidence>
<name>A0A150S566_SORCE</name>
<dbReference type="Pfam" id="PF20148">
    <property type="entry name" value="DUF6531"/>
    <property type="match status" value="1"/>
</dbReference>
<dbReference type="PANTHER" id="PTHR32305:SF15">
    <property type="entry name" value="PROTEIN RHSA-RELATED"/>
    <property type="match status" value="1"/>
</dbReference>
<dbReference type="InterPro" id="IPR006530">
    <property type="entry name" value="YD"/>
</dbReference>
<evidence type="ECO:0000256" key="1">
    <source>
        <dbReference type="ARBA" id="ARBA00022737"/>
    </source>
</evidence>
<organism evidence="5 6">
    <name type="scientific">Sorangium cellulosum</name>
    <name type="common">Polyangium cellulosum</name>
    <dbReference type="NCBI Taxonomy" id="56"/>
    <lineage>
        <taxon>Bacteria</taxon>
        <taxon>Pseudomonadati</taxon>
        <taxon>Myxococcota</taxon>
        <taxon>Polyangia</taxon>
        <taxon>Polyangiales</taxon>
        <taxon>Polyangiaceae</taxon>
        <taxon>Sorangium</taxon>
    </lineage>
</organism>
<dbReference type="NCBIfam" id="TIGR01643">
    <property type="entry name" value="YD_repeat_2x"/>
    <property type="match status" value="5"/>
</dbReference>
<feature type="domain" description="Teneurin-like YD-shell" evidence="4">
    <location>
        <begin position="914"/>
        <end position="1185"/>
    </location>
</feature>
<feature type="domain" description="Teneurin-like YD-shell" evidence="4">
    <location>
        <begin position="625"/>
        <end position="771"/>
    </location>
</feature>
<gene>
    <name evidence="5" type="ORF">BE17_38345</name>
</gene>
<comment type="caution">
    <text evidence="5">The sequence shown here is derived from an EMBL/GenBank/DDBJ whole genome shotgun (WGS) entry which is preliminary data.</text>
</comment>
<keyword evidence="1" id="KW-0677">Repeat</keyword>
<dbReference type="CDD" id="cd14740">
    <property type="entry name" value="PAAR_4"/>
    <property type="match status" value="1"/>
</dbReference>
<dbReference type="Pfam" id="PF25023">
    <property type="entry name" value="TEN_YD-shell"/>
    <property type="match status" value="2"/>
</dbReference>
<evidence type="ECO:0000313" key="5">
    <source>
        <dbReference type="EMBL" id="KYF87623.1"/>
    </source>
</evidence>
<dbReference type="EMBL" id="JEMB01001421">
    <property type="protein sequence ID" value="KYF87623.1"/>
    <property type="molecule type" value="Genomic_DNA"/>
</dbReference>
<feature type="region of interest" description="Disordered" evidence="2">
    <location>
        <begin position="969"/>
        <end position="989"/>
    </location>
</feature>
<dbReference type="Gene3D" id="2.180.10.10">
    <property type="entry name" value="RHS repeat-associated core"/>
    <property type="match status" value="3"/>
</dbReference>
<dbReference type="SUPFAM" id="SSF69304">
    <property type="entry name" value="Tricorn protease N-terminal domain"/>
    <property type="match status" value="1"/>
</dbReference>
<reference evidence="5 6" key="1">
    <citation type="submission" date="2014-02" db="EMBL/GenBank/DDBJ databases">
        <title>The small core and large imbalanced accessory genome model reveals a collaborative survival strategy of Sorangium cellulosum strains in nature.</title>
        <authorList>
            <person name="Han K."/>
            <person name="Peng R."/>
            <person name="Blom J."/>
            <person name="Li Y.-Z."/>
        </authorList>
    </citation>
    <scope>NUCLEOTIDE SEQUENCE [LARGE SCALE GENOMIC DNA]</scope>
    <source>
        <strain evidence="5 6">So0011-07</strain>
    </source>
</reference>
<sequence length="1321" mass="147932">MSQAAKFFDPVLGIDIHLVVVPPSPAPVPLPHPFIGIVFDPIGFLVGAAIGAVFGGGGPVLVNGMPVGNTGTECIAIPHFPMPPGVSFHPTDVPDNEGTIVTGAKTVTMGGPSEGRFGSMVASCNFPINLPTSLCLAIPLGAPVDVGGPEAVDWFAAVTRGIRTKWFSDAARAALKKVGLGRLSKYVCALTGHPVDVMTGEVLTDAVDFELPGPLPLRFERNYYSRDTYSGPLGQGWHHPLDAHVIEDDIDVRVRLADGRERAHDRLLPGQSLWDDVDRYTLARLEDGYRLTTWDGIAHEFRAVPGCAPRGEVGGRTFLLVRMSDRCDNAIQLYYEKGVLRQVLDSTGRRLEVEHTRDGRLARISCAGVALARYAHDGSYLFSATDALGHSVRYTYRGGVLVREANKNGLSFYFEYDWEHPEGWCIRTWGDGGIYDRRITYDKARHTTLVDDGRGGRTHYFGNAAGLVEREIDPTGVEKRYEWDQHCRKVAEVDGLGHRTEWAYDERGNTFLERNALGQETARTFNALNLPEAVVDAAGSRWTIEYDTRGKPIKITDPLGHACRYRHGRRGQLMKSENALGQVFELLYDDRGDLVETKDREGGRACYAWDGFSRLVAYTDPLGRRTALSWDACGRLIEVRFPDGGVERRAYDPEGNLVERTDTLGNTTRYRYAGFNKLVEQIDPEGYSVRYHYDVEENLVGLTNELGQMYRIDVDLAGRVVREVGFDGRTLVFRYDRAGRCVETMNGQQKITRLERDSLGRITRQLLPGGSTLERPLPPPEEVLFVYDARGDLVRARNSDADVHFERDALGRIVVERVSEMAIESRYDAAGRRVLRRTSAGHVTGYEIDGNGFLRGLAVLPDEAWMAFDPVTLHAGVRPERAPWSVRFARDATGAELKRRFPGGIVSQWGHDRSGRPAVQEVVCNDKEVLRREMIWRSNDQIAAIVDAQRGVTRYEHDRRSYLIAAHSPDGTTQYRTPDPAGNLYRTTDRSDRTYGRGGVLKEADGEIYVHDADGNLTARILPNGEAWKYYWDGAGQLRELVRPDGEIVSFSYDAFGRRVSKTSGMQTTTYAWDGNDVVHELRPGSRVITWEFEPNTFAPIAKFEGSRRYGIVTDHLGTPLAMFDEAGDIAWKAQLDIYGAARTEVVHTPCPWRWPGQYQDDETDICYNRFRYYDTQNAMYIRQDPVRLLGGTNLYHYAFNPTTHIDPFGLIDPFDILFTQESIDDVFLHGPWKGRLLSEAIEEALLLGELPEGLTLHVMDLNDEWVTLDNRTLLVAQEANLSQVHPEIVGHKGMNQLNKLLDGKSPLPRGKQPRIRRSCK</sequence>
<dbReference type="InterPro" id="IPR022385">
    <property type="entry name" value="Rhs_assc_core"/>
</dbReference>
<accession>A0A150S566</accession>
<dbReference type="PANTHER" id="PTHR32305">
    <property type="match status" value="1"/>
</dbReference>
<dbReference type="InterPro" id="IPR050708">
    <property type="entry name" value="T6SS_VgrG/RHS"/>
</dbReference>
<dbReference type="NCBIfam" id="TIGR03696">
    <property type="entry name" value="Rhs_assc_core"/>
    <property type="match status" value="1"/>
</dbReference>
<evidence type="ECO:0000313" key="6">
    <source>
        <dbReference type="Proteomes" id="UP000075635"/>
    </source>
</evidence>
<evidence type="ECO:0008006" key="7">
    <source>
        <dbReference type="Google" id="ProtNLM"/>
    </source>
</evidence>
<feature type="compositionally biased region" description="Basic residues" evidence="2">
    <location>
        <begin position="1312"/>
        <end position="1321"/>
    </location>
</feature>
<feature type="region of interest" description="Disordered" evidence="2">
    <location>
        <begin position="1301"/>
        <end position="1321"/>
    </location>
</feature>
<feature type="domain" description="DUF6531" evidence="3">
    <location>
        <begin position="192"/>
        <end position="261"/>
    </location>
</feature>
<dbReference type="InterPro" id="IPR056823">
    <property type="entry name" value="TEN-like_YD-shell"/>
</dbReference>
<dbReference type="InterPro" id="IPR045351">
    <property type="entry name" value="DUF6531"/>
</dbReference>
<evidence type="ECO:0000256" key="2">
    <source>
        <dbReference type="SAM" id="MobiDB-lite"/>
    </source>
</evidence>
<protein>
    <recommendedName>
        <fullName evidence="7">Type IV secretion protein Rhs</fullName>
    </recommendedName>
</protein>